<proteinExistence type="predicted"/>
<organism evidence="2 3">
    <name type="scientific">Lactobacillus intestinalis DSM 6629</name>
    <dbReference type="NCBI Taxonomy" id="1423761"/>
    <lineage>
        <taxon>Bacteria</taxon>
        <taxon>Bacillati</taxon>
        <taxon>Bacillota</taxon>
        <taxon>Bacilli</taxon>
        <taxon>Lactobacillales</taxon>
        <taxon>Lactobacillaceae</taxon>
        <taxon>Lactobacillus</taxon>
    </lineage>
</organism>
<accession>A0ABR5PS10</accession>
<evidence type="ECO:0000313" key="3">
    <source>
        <dbReference type="Proteomes" id="UP000051735"/>
    </source>
</evidence>
<dbReference type="NCBIfam" id="TIGR01716">
    <property type="entry name" value="RGG_Cterm"/>
    <property type="match status" value="1"/>
</dbReference>
<reference evidence="2 3" key="1">
    <citation type="journal article" date="2015" name="Genome Announc.">
        <title>Expanding the biotechnology potential of lactobacilli through comparative genomics of 213 strains and associated genera.</title>
        <authorList>
            <person name="Sun Z."/>
            <person name="Harris H.M."/>
            <person name="McCann A."/>
            <person name="Guo C."/>
            <person name="Argimon S."/>
            <person name="Zhang W."/>
            <person name="Yang X."/>
            <person name="Jeffery I.B."/>
            <person name="Cooney J.C."/>
            <person name="Kagawa T.F."/>
            <person name="Liu W."/>
            <person name="Song Y."/>
            <person name="Salvetti E."/>
            <person name="Wrobel A."/>
            <person name="Rasinkangas P."/>
            <person name="Parkhill J."/>
            <person name="Rea M.C."/>
            <person name="O'Sullivan O."/>
            <person name="Ritari J."/>
            <person name="Douillard F.P."/>
            <person name="Paul Ross R."/>
            <person name="Yang R."/>
            <person name="Briner A.E."/>
            <person name="Felis G.E."/>
            <person name="de Vos W.M."/>
            <person name="Barrangou R."/>
            <person name="Klaenhammer T.R."/>
            <person name="Caufield P.W."/>
            <person name="Cui Y."/>
            <person name="Zhang H."/>
            <person name="O'Toole P.W."/>
        </authorList>
    </citation>
    <scope>NUCLEOTIDE SEQUENCE [LARGE SCALE GENOMIC DNA]</scope>
    <source>
        <strain evidence="2 3">DSM 6629</strain>
    </source>
</reference>
<feature type="domain" description="HTH-type transcriptional regulator Rgg C-terminal" evidence="1">
    <location>
        <begin position="80"/>
        <end position="234"/>
    </location>
</feature>
<dbReference type="PANTHER" id="PTHR37038">
    <property type="entry name" value="TRANSCRIPTIONAL REGULATOR-RELATED"/>
    <property type="match status" value="1"/>
</dbReference>
<sequence length="244" mass="28051">MPLEKLDQLLYNIHVLPTEFAEQTALRFSNPFALKFKQAFKANDIPKLRQLATQQLKVYEQTQDDADFFLSALGCNFYFLKTNKNLFSPSAKQKLTSILLKAKVWNNYYLTAFGNATNLLDTKTIYKISNRIIANFDQIKADGDTNHLFALGALLNTTTTLLLADPQLAKKLLEKINKLEIPSLDHYTGLYKKFLQHLINYRFTHREQDLKLATKAIDIANFIDRPDTADEFQNILSQVLRVSK</sequence>
<protein>
    <submittedName>
        <fullName evidence="2">Transcriptional regulator</fullName>
    </submittedName>
</protein>
<gene>
    <name evidence="2" type="ORF">FC44_GL001409</name>
</gene>
<dbReference type="Gene3D" id="1.25.40.400">
    <property type="match status" value="1"/>
</dbReference>
<dbReference type="InterPro" id="IPR010057">
    <property type="entry name" value="Transcription_activator_Rgg_C"/>
</dbReference>
<dbReference type="Pfam" id="PF21259">
    <property type="entry name" value="Rgg_C"/>
    <property type="match status" value="1"/>
</dbReference>
<evidence type="ECO:0000259" key="1">
    <source>
        <dbReference type="Pfam" id="PF21259"/>
    </source>
</evidence>
<dbReference type="InterPro" id="IPR053163">
    <property type="entry name" value="HTH-type_regulator_Rgg"/>
</dbReference>
<comment type="caution">
    <text evidence="2">The sequence shown here is derived from an EMBL/GenBank/DDBJ whole genome shotgun (WGS) entry which is preliminary data.</text>
</comment>
<name>A0ABR5PS10_9LACO</name>
<evidence type="ECO:0000313" key="2">
    <source>
        <dbReference type="EMBL" id="KRM34322.1"/>
    </source>
</evidence>
<dbReference type="Proteomes" id="UP000051735">
    <property type="component" value="Unassembled WGS sequence"/>
</dbReference>
<keyword evidence="3" id="KW-1185">Reference proteome</keyword>
<dbReference type="EMBL" id="AZGN01000005">
    <property type="protein sequence ID" value="KRM34322.1"/>
    <property type="molecule type" value="Genomic_DNA"/>
</dbReference>